<keyword evidence="2 3" id="KW-0802">TPR repeat</keyword>
<dbReference type="Proteomes" id="UP000823616">
    <property type="component" value="Unassembled WGS sequence"/>
</dbReference>
<dbReference type="Gene3D" id="1.25.40.10">
    <property type="entry name" value="Tetratricopeptide repeat domain"/>
    <property type="match status" value="1"/>
</dbReference>
<dbReference type="PANTHER" id="PTHR45586:SF1">
    <property type="entry name" value="LIPOPOLYSACCHARIDE ASSEMBLY PROTEIN B"/>
    <property type="match status" value="1"/>
</dbReference>
<feature type="repeat" description="TPR" evidence="3">
    <location>
        <begin position="167"/>
        <end position="200"/>
    </location>
</feature>
<dbReference type="PROSITE" id="PS50005">
    <property type="entry name" value="TPR"/>
    <property type="match status" value="2"/>
</dbReference>
<keyword evidence="1" id="KW-0677">Repeat</keyword>
<feature type="repeat" description="TPR" evidence="3">
    <location>
        <begin position="133"/>
        <end position="166"/>
    </location>
</feature>
<dbReference type="PANTHER" id="PTHR45586">
    <property type="entry name" value="TPR REPEAT-CONTAINING PROTEIN PA4667"/>
    <property type="match status" value="1"/>
</dbReference>
<dbReference type="EMBL" id="JADIMS010000150">
    <property type="protein sequence ID" value="MBO8451024.1"/>
    <property type="molecule type" value="Genomic_DNA"/>
</dbReference>
<evidence type="ECO:0000313" key="4">
    <source>
        <dbReference type="EMBL" id="MBO8451024.1"/>
    </source>
</evidence>
<sequence length="456" mass="51736">MNSTITLVAVFLAIALVSFLLLQLTKGRDLTGAKKPLRKDRAAIIRNASQKLAQNPRDVQALLAIGGLYYEEQNWEKAFSAYNSLSSLASSHPGEIDEFECTLRYGICALKLNRMDAAKKGLLAARRIRPSDPELNYNLGYVLYLEKDYEKAAPLLRAAVTANPENIQARRCLGLVLQKLNHYREALMVLRKVLEVYPEDKEALFSMGECFYETGGMDRALKVFVHLRADPVFGPQAALYSGIIHTQMEMNEKAAEDFEIGLKHPNLSTDIAIEMRYRYALLLIKMQELGRATVLLKDIQRIRPGYKDVSTLIARYQELNNNRNLQTYLLANQSEFTMLCRKIVSQFYTNAKVKVTEISVLGDYTDIVTDIDTPKWADIVIFRFFRSQGVIGELSLRDLYGRIKDLKAGRGICFSAGMFSEESKRFIEGRPIDLYNKDSLKRILDRVDSGRQLSGK</sequence>
<name>A0A9D9EP24_9SPIR</name>
<dbReference type="SUPFAM" id="SSF48452">
    <property type="entry name" value="TPR-like"/>
    <property type="match status" value="2"/>
</dbReference>
<dbReference type="GO" id="GO:0009307">
    <property type="term" value="P:DNA restriction-modification system"/>
    <property type="evidence" value="ECO:0007669"/>
    <property type="project" value="InterPro"/>
</dbReference>
<dbReference type="GO" id="GO:0004519">
    <property type="term" value="F:endonuclease activity"/>
    <property type="evidence" value="ECO:0007669"/>
    <property type="project" value="InterPro"/>
</dbReference>
<reference evidence="4" key="1">
    <citation type="submission" date="2020-10" db="EMBL/GenBank/DDBJ databases">
        <authorList>
            <person name="Gilroy R."/>
        </authorList>
    </citation>
    <scope>NUCLEOTIDE SEQUENCE</scope>
    <source>
        <strain evidence="4">B3-4054</strain>
    </source>
</reference>
<dbReference type="AlphaFoldDB" id="A0A9D9EP24"/>
<dbReference type="InterPro" id="IPR019734">
    <property type="entry name" value="TPR_rpt"/>
</dbReference>
<dbReference type="InterPro" id="IPR051012">
    <property type="entry name" value="CellSynth/LPSAsmb/PSIAsmb"/>
</dbReference>
<comment type="caution">
    <text evidence="4">The sequence shown here is derived from an EMBL/GenBank/DDBJ whole genome shotgun (WGS) entry which is preliminary data.</text>
</comment>
<dbReference type="InterPro" id="IPR011990">
    <property type="entry name" value="TPR-like_helical_dom_sf"/>
</dbReference>
<accession>A0A9D9EP24</accession>
<evidence type="ECO:0000256" key="1">
    <source>
        <dbReference type="ARBA" id="ARBA00022737"/>
    </source>
</evidence>
<dbReference type="Pfam" id="PF12895">
    <property type="entry name" value="ANAPC3"/>
    <property type="match status" value="1"/>
</dbReference>
<dbReference type="GO" id="GO:0003677">
    <property type="term" value="F:DNA binding"/>
    <property type="evidence" value="ECO:0007669"/>
    <property type="project" value="InterPro"/>
</dbReference>
<evidence type="ECO:0000256" key="2">
    <source>
        <dbReference type="ARBA" id="ARBA00022803"/>
    </source>
</evidence>
<evidence type="ECO:0000256" key="3">
    <source>
        <dbReference type="PROSITE-ProRule" id="PRU00339"/>
    </source>
</evidence>
<proteinExistence type="predicted"/>
<protein>
    <submittedName>
        <fullName evidence="4">Tetratricopeptide repeat protein</fullName>
    </submittedName>
</protein>
<reference evidence="4" key="2">
    <citation type="journal article" date="2021" name="PeerJ">
        <title>Extensive microbial diversity within the chicken gut microbiome revealed by metagenomics and culture.</title>
        <authorList>
            <person name="Gilroy R."/>
            <person name="Ravi A."/>
            <person name="Getino M."/>
            <person name="Pursley I."/>
            <person name="Horton D.L."/>
            <person name="Alikhan N.F."/>
            <person name="Baker D."/>
            <person name="Gharbi K."/>
            <person name="Hall N."/>
            <person name="Watson M."/>
            <person name="Adriaenssens E.M."/>
            <person name="Foster-Nyarko E."/>
            <person name="Jarju S."/>
            <person name="Secka A."/>
            <person name="Antonio M."/>
            <person name="Oren A."/>
            <person name="Chaudhuri R.R."/>
            <person name="La Ragione R."/>
            <person name="Hildebrand F."/>
            <person name="Pallen M.J."/>
        </authorList>
    </citation>
    <scope>NUCLEOTIDE SEQUENCE</scope>
    <source>
        <strain evidence="4">B3-4054</strain>
    </source>
</reference>
<evidence type="ECO:0000313" key="5">
    <source>
        <dbReference type="Proteomes" id="UP000823616"/>
    </source>
</evidence>
<gene>
    <name evidence="4" type="ORF">IAA96_07970</name>
</gene>
<organism evidence="4 5">
    <name type="scientific">Candidatus Avitreponema avistercoris</name>
    <dbReference type="NCBI Taxonomy" id="2840705"/>
    <lineage>
        <taxon>Bacteria</taxon>
        <taxon>Pseudomonadati</taxon>
        <taxon>Spirochaetota</taxon>
        <taxon>Spirochaetia</taxon>
        <taxon>Spirochaetales</taxon>
        <taxon>Candidatus Avitreponema</taxon>
    </lineage>
</organism>
<dbReference type="SMART" id="SM00028">
    <property type="entry name" value="TPR"/>
    <property type="match status" value="5"/>
</dbReference>